<keyword evidence="14" id="KW-1185">Reference proteome</keyword>
<keyword evidence="4" id="KW-0677">Repeat</keyword>
<keyword evidence="2" id="KW-1003">Cell membrane</keyword>
<dbReference type="Pfam" id="PF12104">
    <property type="entry name" value="Tcell_CD4_C"/>
    <property type="match status" value="1"/>
</dbReference>
<feature type="chain" id="PRO_5003969148" evidence="11">
    <location>
        <begin position="26"/>
        <end position="375"/>
    </location>
</feature>
<feature type="transmembrane region" description="Helical" evidence="10">
    <location>
        <begin position="323"/>
        <end position="346"/>
    </location>
</feature>
<dbReference type="InterPro" id="IPR007110">
    <property type="entry name" value="Ig-like_dom"/>
</dbReference>
<dbReference type="EMBL" id="KB030754">
    <property type="protein sequence ID" value="ELK10399.1"/>
    <property type="molecule type" value="Genomic_DNA"/>
</dbReference>
<evidence type="ECO:0000256" key="2">
    <source>
        <dbReference type="ARBA" id="ARBA00022475"/>
    </source>
</evidence>
<dbReference type="InterPro" id="IPR036179">
    <property type="entry name" value="Ig-like_dom_sf"/>
</dbReference>
<proteinExistence type="predicted"/>
<feature type="signal peptide" evidence="11">
    <location>
        <begin position="1"/>
        <end position="25"/>
    </location>
</feature>
<dbReference type="Pfam" id="PF07686">
    <property type="entry name" value="V-set"/>
    <property type="match status" value="1"/>
</dbReference>
<dbReference type="InterPro" id="IPR013783">
    <property type="entry name" value="Ig-like_fold"/>
</dbReference>
<dbReference type="InterPro" id="IPR013106">
    <property type="entry name" value="Ig_V-set"/>
</dbReference>
<dbReference type="Gene3D" id="1.20.5.900">
    <property type="entry name" value="transmembrane domain of human cd4"/>
    <property type="match status" value="1"/>
</dbReference>
<dbReference type="InterPro" id="IPR003599">
    <property type="entry name" value="Ig_sub"/>
</dbReference>
<dbReference type="GO" id="GO:0005886">
    <property type="term" value="C:plasma membrane"/>
    <property type="evidence" value="ECO:0007669"/>
    <property type="project" value="UniProtKB-SubCell"/>
</dbReference>
<dbReference type="CDD" id="cd22570">
    <property type="entry name" value="CD4_CD"/>
    <property type="match status" value="1"/>
</dbReference>
<evidence type="ECO:0000256" key="10">
    <source>
        <dbReference type="SAM" id="Phobius"/>
    </source>
</evidence>
<evidence type="ECO:0000256" key="11">
    <source>
        <dbReference type="SAM" id="SignalP"/>
    </source>
</evidence>
<dbReference type="FunCoup" id="L5KFG2">
    <property type="interactions" value="243"/>
</dbReference>
<evidence type="ECO:0000256" key="6">
    <source>
        <dbReference type="ARBA" id="ARBA00023136"/>
    </source>
</evidence>
<dbReference type="STRING" id="9402.L5KFG2"/>
<evidence type="ECO:0000256" key="9">
    <source>
        <dbReference type="ARBA" id="ARBA00023319"/>
    </source>
</evidence>
<name>L5KFG2_PTEAL</name>
<evidence type="ECO:0000256" key="7">
    <source>
        <dbReference type="ARBA" id="ARBA00023157"/>
    </source>
</evidence>
<feature type="domain" description="Ig-like" evidence="12">
    <location>
        <begin position="20"/>
        <end position="123"/>
    </location>
</feature>
<dbReference type="Gene3D" id="2.60.40.10">
    <property type="entry name" value="Immunoglobulins"/>
    <property type="match status" value="3"/>
</dbReference>
<dbReference type="InParanoid" id="L5KFG2"/>
<evidence type="ECO:0000259" key="12">
    <source>
        <dbReference type="PROSITE" id="PS50835"/>
    </source>
</evidence>
<comment type="subcellular location">
    <subcellularLocation>
        <location evidence="1">Cell membrane</location>
        <topology evidence="1">Single-pass type I membrane protein</topology>
    </subcellularLocation>
</comment>
<evidence type="ECO:0000256" key="3">
    <source>
        <dbReference type="ARBA" id="ARBA00022692"/>
    </source>
</evidence>
<dbReference type="GO" id="GO:0007155">
    <property type="term" value="P:cell adhesion"/>
    <property type="evidence" value="ECO:0007669"/>
    <property type="project" value="InterPro"/>
</dbReference>
<gene>
    <name evidence="13" type="ORF">PAL_GLEAN10015563</name>
</gene>
<keyword evidence="9" id="KW-0393">Immunoglobulin domain</keyword>
<dbReference type="GO" id="GO:0009986">
    <property type="term" value="C:cell surface"/>
    <property type="evidence" value="ECO:0007669"/>
    <property type="project" value="UniProtKB-ARBA"/>
</dbReference>
<dbReference type="PROSITE" id="PS50835">
    <property type="entry name" value="IG_LIKE"/>
    <property type="match status" value="1"/>
</dbReference>
<dbReference type="SMART" id="SM00409">
    <property type="entry name" value="IG"/>
    <property type="match status" value="2"/>
</dbReference>
<sequence length="375" mass="41764">MNLGSSFRHLLLLLQLALLPAITQGKEVVLGKAGDKAELPCQASQKKSMSFSWKYSGIMVLRSSNSFPASTFLMIGSSWLKTRVESKKTLWDQGSFPLVIKDLDMKDSGIYICEVEDKTKEVELLVFRLNADLDIRGGSIHLMPGERLTLTLESPPGSNPSIVWKGPGSKKYNGDKSLSLSQLGWQESGTWECIVSYSKKTLVLSINILVLAIRKVSNTVYAKEGEKVELSFPLTFEDENLEVTKSQNLLTCEVLGLRSPKLTLSLKLENQTAKVSEQQKQLVETPDPEAGTWQCLLSDEDKVLLESKTEVLSAGFTQAWPKLLVIVLGGILGFLIFTGICIFCCVKCRHRKRQAERMSQIKRLLSEKKTCQCPQ</sequence>
<keyword evidence="5 10" id="KW-1133">Transmembrane helix</keyword>
<evidence type="ECO:0000256" key="5">
    <source>
        <dbReference type="ARBA" id="ARBA00022989"/>
    </source>
</evidence>
<evidence type="ECO:0000256" key="1">
    <source>
        <dbReference type="ARBA" id="ARBA00004251"/>
    </source>
</evidence>
<evidence type="ECO:0000256" key="4">
    <source>
        <dbReference type="ARBA" id="ARBA00022737"/>
    </source>
</evidence>
<organism evidence="13 14">
    <name type="scientific">Pteropus alecto</name>
    <name type="common">Black flying fox</name>
    <dbReference type="NCBI Taxonomy" id="9402"/>
    <lineage>
        <taxon>Eukaryota</taxon>
        <taxon>Metazoa</taxon>
        <taxon>Chordata</taxon>
        <taxon>Craniata</taxon>
        <taxon>Vertebrata</taxon>
        <taxon>Euteleostomi</taxon>
        <taxon>Mammalia</taxon>
        <taxon>Eutheria</taxon>
        <taxon>Laurasiatheria</taxon>
        <taxon>Chiroptera</taxon>
        <taxon>Yinpterochiroptera</taxon>
        <taxon>Pteropodoidea</taxon>
        <taxon>Pteropodidae</taxon>
        <taxon>Pteropodinae</taxon>
        <taxon>Pteropus</taxon>
    </lineage>
</organism>
<dbReference type="InterPro" id="IPR021963">
    <property type="entry name" value="Tcell_CD4_Cterm"/>
</dbReference>
<accession>L5KFG2</accession>
<dbReference type="eggNOG" id="ENOG502S0W5">
    <property type="taxonomic scope" value="Eukaryota"/>
</dbReference>
<protein>
    <submittedName>
        <fullName evidence="13">T-cell surface glycoprotein CD4</fullName>
    </submittedName>
</protein>
<evidence type="ECO:0000313" key="13">
    <source>
        <dbReference type="EMBL" id="ELK10399.1"/>
    </source>
</evidence>
<dbReference type="FunFam" id="2.60.40.10:FF:001253">
    <property type="entry name" value="T-cell surface glycoprotein CD4"/>
    <property type="match status" value="1"/>
</dbReference>
<keyword evidence="7" id="KW-1015">Disulfide bond</keyword>
<dbReference type="FunFam" id="1.20.5.900:FF:000001">
    <property type="entry name" value="T-cell surface glycoprotein CD4"/>
    <property type="match status" value="1"/>
</dbReference>
<keyword evidence="8" id="KW-0325">Glycoprotein</keyword>
<keyword evidence="11" id="KW-0732">Signal</keyword>
<reference evidence="14" key="1">
    <citation type="journal article" date="2013" name="Science">
        <title>Comparative analysis of bat genomes provides insight into the evolution of flight and immunity.</title>
        <authorList>
            <person name="Zhang G."/>
            <person name="Cowled C."/>
            <person name="Shi Z."/>
            <person name="Huang Z."/>
            <person name="Bishop-Lilly K.A."/>
            <person name="Fang X."/>
            <person name="Wynne J.W."/>
            <person name="Xiong Z."/>
            <person name="Baker M.L."/>
            <person name="Zhao W."/>
            <person name="Tachedjian M."/>
            <person name="Zhu Y."/>
            <person name="Zhou P."/>
            <person name="Jiang X."/>
            <person name="Ng J."/>
            <person name="Yang L."/>
            <person name="Wu L."/>
            <person name="Xiao J."/>
            <person name="Feng Y."/>
            <person name="Chen Y."/>
            <person name="Sun X."/>
            <person name="Zhang Y."/>
            <person name="Marsh G.A."/>
            <person name="Crameri G."/>
            <person name="Broder C.C."/>
            <person name="Frey K.G."/>
            <person name="Wang L.F."/>
            <person name="Wang J."/>
        </authorList>
    </citation>
    <scope>NUCLEOTIDE SEQUENCE [LARGE SCALE GENOMIC DNA]</scope>
</reference>
<keyword evidence="6 10" id="KW-0472">Membrane</keyword>
<dbReference type="PANTHER" id="PTHR11422:SF0">
    <property type="entry name" value="T-CELL SURFACE GLYCOPROTEIN CD4"/>
    <property type="match status" value="1"/>
</dbReference>
<dbReference type="PANTHER" id="PTHR11422">
    <property type="entry name" value="T-CELL SURFACE GLYCOPROTEIN CD4"/>
    <property type="match status" value="1"/>
</dbReference>
<dbReference type="Proteomes" id="UP000010552">
    <property type="component" value="Unassembled WGS sequence"/>
</dbReference>
<dbReference type="SMR" id="L5KFG2"/>
<dbReference type="AlphaFoldDB" id="L5KFG2"/>
<dbReference type="Pfam" id="PF05790">
    <property type="entry name" value="C2-set"/>
    <property type="match status" value="2"/>
</dbReference>
<dbReference type="SUPFAM" id="SSF48726">
    <property type="entry name" value="Immunoglobulin"/>
    <property type="match status" value="3"/>
</dbReference>
<dbReference type="SMART" id="SM00406">
    <property type="entry name" value="IGv"/>
    <property type="match status" value="1"/>
</dbReference>
<dbReference type="InterPro" id="IPR008424">
    <property type="entry name" value="Ig_C2-set"/>
</dbReference>
<evidence type="ECO:0000313" key="14">
    <source>
        <dbReference type="Proteomes" id="UP000010552"/>
    </source>
</evidence>
<evidence type="ECO:0000256" key="8">
    <source>
        <dbReference type="ARBA" id="ARBA00023180"/>
    </source>
</evidence>
<keyword evidence="3 10" id="KW-0812">Transmembrane</keyword>